<dbReference type="RefSeq" id="WP_124977804.1">
    <property type="nucleotide sequence ID" value="NZ_BFFP01000037.1"/>
</dbReference>
<keyword evidence="1" id="KW-0812">Transmembrane</keyword>
<keyword evidence="1" id="KW-0472">Membrane</keyword>
<feature type="transmembrane region" description="Helical" evidence="1">
    <location>
        <begin position="76"/>
        <end position="101"/>
    </location>
</feature>
<dbReference type="OrthoDB" id="9784844at2"/>
<dbReference type="Pfam" id="PF06161">
    <property type="entry name" value="DUF975"/>
    <property type="match status" value="1"/>
</dbReference>
<comment type="caution">
    <text evidence="2">The sequence shown here is derived from an EMBL/GenBank/DDBJ whole genome shotgun (WGS) entry which is preliminary data.</text>
</comment>
<sequence length="255" mass="29387">MQTRKELKREAKALLKGHWGKAIGLNILQILPYILLMIFFIALLVLISVLVNQPSASDWLDQLDPSASFAGSDGRYFTNILTSLVGSLLMVGVNYTILDWLRTKDANFGVVRGIFSVFNKRDFLPVVVLWILQEIFTFLWTLLFFVPGIIKRYSYSQTYYIYKDIADQGGDDDLNYLDYVTKSRQLMNGHKFELFVLQLSFLGWDLLSLVTLGLSQIWVVPYKNATYMAYYRHLAGDRSEVEQPNDEQNAYFGEE</sequence>
<dbReference type="PANTHER" id="PTHR40076:SF1">
    <property type="entry name" value="MEMBRANE PROTEIN"/>
    <property type="match status" value="1"/>
</dbReference>
<keyword evidence="3" id="KW-1185">Reference proteome</keyword>
<evidence type="ECO:0000313" key="2">
    <source>
        <dbReference type="EMBL" id="GBG95471.1"/>
    </source>
</evidence>
<feature type="transmembrane region" description="Helical" evidence="1">
    <location>
        <begin position="201"/>
        <end position="222"/>
    </location>
</feature>
<dbReference type="AlphaFoldDB" id="A0A401IV93"/>
<evidence type="ECO:0000313" key="3">
    <source>
        <dbReference type="Proteomes" id="UP000286848"/>
    </source>
</evidence>
<organism evidence="2 3">
    <name type="scientific">Ligilactobacillus salitolerans</name>
    <dbReference type="NCBI Taxonomy" id="1808352"/>
    <lineage>
        <taxon>Bacteria</taxon>
        <taxon>Bacillati</taxon>
        <taxon>Bacillota</taxon>
        <taxon>Bacilli</taxon>
        <taxon>Lactobacillales</taxon>
        <taxon>Lactobacillaceae</taxon>
        <taxon>Ligilactobacillus</taxon>
    </lineage>
</organism>
<dbReference type="InterPro" id="IPR010380">
    <property type="entry name" value="DUF975"/>
</dbReference>
<keyword evidence="1" id="KW-1133">Transmembrane helix</keyword>
<evidence type="ECO:0008006" key="4">
    <source>
        <dbReference type="Google" id="ProtNLM"/>
    </source>
</evidence>
<gene>
    <name evidence="2" type="ORF">LFYK43_19300</name>
</gene>
<feature type="transmembrane region" description="Helical" evidence="1">
    <location>
        <begin position="30"/>
        <end position="51"/>
    </location>
</feature>
<name>A0A401IV93_9LACO</name>
<accession>A0A401IV93</accession>
<dbReference type="EMBL" id="BFFP01000037">
    <property type="protein sequence ID" value="GBG95471.1"/>
    <property type="molecule type" value="Genomic_DNA"/>
</dbReference>
<dbReference type="PANTHER" id="PTHR40076">
    <property type="entry name" value="MEMBRANE PROTEIN-RELATED"/>
    <property type="match status" value="1"/>
</dbReference>
<proteinExistence type="predicted"/>
<reference evidence="2 3" key="1">
    <citation type="journal article" date="2019" name="Int. J. Syst. Evol. Microbiol.">
        <title>Lactobacillus salitolerans sp. nov., a novel lactic acid bacterium isolated from spent mushroom substrates.</title>
        <authorList>
            <person name="Tohno M."/>
            <person name="Tanizawa Y."/>
            <person name="Kojima Y."/>
            <person name="Sakamoto M."/>
            <person name="Nakamura Y."/>
            <person name="Ohkuma M."/>
            <person name="Kobayashi H."/>
        </authorList>
    </citation>
    <scope>NUCLEOTIDE SEQUENCE [LARGE SCALE GENOMIC DNA]</scope>
    <source>
        <strain evidence="2 3">YK43</strain>
    </source>
</reference>
<feature type="transmembrane region" description="Helical" evidence="1">
    <location>
        <begin position="122"/>
        <end position="150"/>
    </location>
</feature>
<dbReference type="Proteomes" id="UP000286848">
    <property type="component" value="Unassembled WGS sequence"/>
</dbReference>
<evidence type="ECO:0000256" key="1">
    <source>
        <dbReference type="SAM" id="Phobius"/>
    </source>
</evidence>
<protein>
    <recommendedName>
        <fullName evidence="4">Integral membrane protein</fullName>
    </recommendedName>
</protein>